<evidence type="ECO:0000313" key="2">
    <source>
        <dbReference type="EMBL" id="CAB4140619.1"/>
    </source>
</evidence>
<reference evidence="2" key="1">
    <citation type="submission" date="2020-04" db="EMBL/GenBank/DDBJ databases">
        <authorList>
            <person name="Chiriac C."/>
            <person name="Salcher M."/>
            <person name="Ghai R."/>
            <person name="Kavagutti S V."/>
        </authorList>
    </citation>
    <scope>NUCLEOTIDE SEQUENCE</scope>
</reference>
<organism evidence="2">
    <name type="scientific">uncultured Caudovirales phage</name>
    <dbReference type="NCBI Taxonomy" id="2100421"/>
    <lineage>
        <taxon>Viruses</taxon>
        <taxon>Duplodnaviria</taxon>
        <taxon>Heunggongvirae</taxon>
        <taxon>Uroviricota</taxon>
        <taxon>Caudoviricetes</taxon>
        <taxon>Peduoviridae</taxon>
        <taxon>Maltschvirus</taxon>
        <taxon>Maltschvirus maltsch</taxon>
    </lineage>
</organism>
<sequence>MEIKAVIELLKELGMLAIPAAKEQDDLIGKRVLVRTYSAGVHIGTLVKRDGMECRLTNAVRLWKWEGGGLSVSAVATNGIQGGRLNRTPQVDLTNGIEYIPVTEAAWSSYERFIED</sequence>
<gene>
    <name evidence="2" type="ORF">UFOVP398_57</name>
</gene>
<dbReference type="InterPro" id="IPR054226">
    <property type="entry name" value="DUF6948"/>
</dbReference>
<evidence type="ECO:0000259" key="1">
    <source>
        <dbReference type="Pfam" id="PF22253"/>
    </source>
</evidence>
<accession>A0A6J5MA76</accession>
<proteinExistence type="predicted"/>
<name>A0A6J5MA76_9CAUD</name>
<dbReference type="EMBL" id="LR796376">
    <property type="protein sequence ID" value="CAB4140619.1"/>
    <property type="molecule type" value="Genomic_DNA"/>
</dbReference>
<dbReference type="Pfam" id="PF22253">
    <property type="entry name" value="DUF6948"/>
    <property type="match status" value="1"/>
</dbReference>
<protein>
    <recommendedName>
        <fullName evidence="1">DUF6948 domain-containing protein</fullName>
    </recommendedName>
</protein>
<feature type="domain" description="DUF6948" evidence="1">
    <location>
        <begin position="29"/>
        <end position="109"/>
    </location>
</feature>